<protein>
    <recommendedName>
        <fullName evidence="4">dolichyl-phosphate beta-glucosyltransferase</fullName>
        <ecNumber evidence="4">2.4.1.117</ecNumber>
    </recommendedName>
</protein>
<evidence type="ECO:0000256" key="9">
    <source>
        <dbReference type="ARBA" id="ARBA00022968"/>
    </source>
</evidence>
<evidence type="ECO:0000256" key="1">
    <source>
        <dbReference type="ARBA" id="ARBA00004389"/>
    </source>
</evidence>
<dbReference type="Pfam" id="PF00535">
    <property type="entry name" value="Glycos_transf_2"/>
    <property type="match status" value="1"/>
</dbReference>
<dbReference type="AlphaFoldDB" id="A0A1F5NUQ1"/>
<keyword evidence="8" id="KW-0256">Endoplasmic reticulum</keyword>
<keyword evidence="11" id="KW-0472">Membrane</keyword>
<evidence type="ECO:0000256" key="4">
    <source>
        <dbReference type="ARBA" id="ARBA00012583"/>
    </source>
</evidence>
<dbReference type="GO" id="GO:0004581">
    <property type="term" value="F:dolichyl-phosphate beta-glucosyltransferase activity"/>
    <property type="evidence" value="ECO:0007669"/>
    <property type="project" value="UniProtKB-EC"/>
</dbReference>
<evidence type="ECO:0000259" key="13">
    <source>
        <dbReference type="Pfam" id="PF00535"/>
    </source>
</evidence>
<name>A0A1F5NUQ1_9BACT</name>
<dbReference type="STRING" id="1817825.A2720_01535"/>
<keyword evidence="6" id="KW-0808">Transferase</keyword>
<comment type="similarity">
    <text evidence="3">Belongs to the glycosyltransferase 2 family.</text>
</comment>
<dbReference type="SUPFAM" id="SSF53448">
    <property type="entry name" value="Nucleotide-diphospho-sugar transferases"/>
    <property type="match status" value="1"/>
</dbReference>
<dbReference type="CDD" id="cd04188">
    <property type="entry name" value="DPG_synthase"/>
    <property type="match status" value="1"/>
</dbReference>
<sequence>MKLSVIIPAFNEEKRIRKTLEDVDQYLEKQNYGYEIIVVDNNSRDHTARVVKEMESSSVQNARILEEWSKGKGAAVQRGVSEATGQYIMFMDADDATPISEIEKFWPYLESGVEVVIGDRYLDPVHHSHQPWFRTILSRLSNYLIQIVLVTHIHDTQAGFKAFRAGAARQIFRNLTIHGWAFDMELLAIALKFSYRIKAVPIIRNDPGESTVPPTAFLESLRDLFIIKWRALTGKYAPYNHQ</sequence>
<evidence type="ECO:0000256" key="3">
    <source>
        <dbReference type="ARBA" id="ARBA00006739"/>
    </source>
</evidence>
<comment type="catalytic activity">
    <reaction evidence="12">
        <text>a di-trans,poly-cis-dolichyl phosphate + UDP-alpha-D-glucose = a di-trans,poly-cis-dolichyl beta-D-glucosyl phosphate + UDP</text>
        <dbReference type="Rhea" id="RHEA:15401"/>
        <dbReference type="Rhea" id="RHEA-COMP:19498"/>
        <dbReference type="Rhea" id="RHEA-COMP:19502"/>
        <dbReference type="ChEBI" id="CHEBI:57525"/>
        <dbReference type="ChEBI" id="CHEBI:57683"/>
        <dbReference type="ChEBI" id="CHEBI:58223"/>
        <dbReference type="ChEBI" id="CHEBI:58885"/>
        <dbReference type="EC" id="2.4.1.117"/>
    </reaction>
    <physiologicalReaction direction="left-to-right" evidence="12">
        <dbReference type="Rhea" id="RHEA:15402"/>
    </physiologicalReaction>
</comment>
<evidence type="ECO:0000256" key="2">
    <source>
        <dbReference type="ARBA" id="ARBA00004922"/>
    </source>
</evidence>
<evidence type="ECO:0000256" key="8">
    <source>
        <dbReference type="ARBA" id="ARBA00022824"/>
    </source>
</evidence>
<evidence type="ECO:0000256" key="11">
    <source>
        <dbReference type="ARBA" id="ARBA00023136"/>
    </source>
</evidence>
<dbReference type="Proteomes" id="UP000178892">
    <property type="component" value="Unassembled WGS sequence"/>
</dbReference>
<feature type="domain" description="Glycosyltransferase 2-like" evidence="13">
    <location>
        <begin position="4"/>
        <end position="172"/>
    </location>
</feature>
<evidence type="ECO:0000256" key="5">
    <source>
        <dbReference type="ARBA" id="ARBA00022676"/>
    </source>
</evidence>
<keyword evidence="10" id="KW-1133">Transmembrane helix</keyword>
<comment type="caution">
    <text evidence="14">The sequence shown here is derived from an EMBL/GenBank/DDBJ whole genome shotgun (WGS) entry which is preliminary data.</text>
</comment>
<evidence type="ECO:0000313" key="15">
    <source>
        <dbReference type="Proteomes" id="UP000178892"/>
    </source>
</evidence>
<dbReference type="PANTHER" id="PTHR10859:SF91">
    <property type="entry name" value="DOLICHYL-PHOSPHATE BETA-GLUCOSYLTRANSFERASE"/>
    <property type="match status" value="1"/>
</dbReference>
<keyword evidence="5" id="KW-0328">Glycosyltransferase</keyword>
<comment type="subcellular location">
    <subcellularLocation>
        <location evidence="1">Endoplasmic reticulum membrane</location>
        <topology evidence="1">Single-pass membrane protein</topology>
    </subcellularLocation>
</comment>
<dbReference type="GO" id="GO:0006487">
    <property type="term" value="P:protein N-linked glycosylation"/>
    <property type="evidence" value="ECO:0007669"/>
    <property type="project" value="TreeGrafter"/>
</dbReference>
<dbReference type="InterPro" id="IPR001173">
    <property type="entry name" value="Glyco_trans_2-like"/>
</dbReference>
<dbReference type="PANTHER" id="PTHR10859">
    <property type="entry name" value="GLYCOSYL TRANSFERASE"/>
    <property type="match status" value="1"/>
</dbReference>
<comment type="pathway">
    <text evidence="2">Protein modification; protein glycosylation.</text>
</comment>
<accession>A0A1F5NUQ1</accession>
<evidence type="ECO:0000313" key="14">
    <source>
        <dbReference type="EMBL" id="OGE81252.1"/>
    </source>
</evidence>
<reference evidence="14 15" key="1">
    <citation type="journal article" date="2016" name="Nat. Commun.">
        <title>Thousands of microbial genomes shed light on interconnected biogeochemical processes in an aquifer system.</title>
        <authorList>
            <person name="Anantharaman K."/>
            <person name="Brown C.T."/>
            <person name="Hug L.A."/>
            <person name="Sharon I."/>
            <person name="Castelle C.J."/>
            <person name="Probst A.J."/>
            <person name="Thomas B.C."/>
            <person name="Singh A."/>
            <person name="Wilkins M.J."/>
            <person name="Karaoz U."/>
            <person name="Brodie E.L."/>
            <person name="Williams K.H."/>
            <person name="Hubbard S.S."/>
            <person name="Banfield J.F."/>
        </authorList>
    </citation>
    <scope>NUCLEOTIDE SEQUENCE [LARGE SCALE GENOMIC DNA]</scope>
</reference>
<evidence type="ECO:0000256" key="7">
    <source>
        <dbReference type="ARBA" id="ARBA00022692"/>
    </source>
</evidence>
<evidence type="ECO:0000256" key="10">
    <source>
        <dbReference type="ARBA" id="ARBA00022989"/>
    </source>
</evidence>
<proteinExistence type="inferred from homology"/>
<gene>
    <name evidence="14" type="ORF">A2720_01535</name>
</gene>
<dbReference type="InterPro" id="IPR029044">
    <property type="entry name" value="Nucleotide-diphossugar_trans"/>
</dbReference>
<keyword evidence="7" id="KW-0812">Transmembrane</keyword>
<dbReference type="InterPro" id="IPR035518">
    <property type="entry name" value="DPG_synthase"/>
</dbReference>
<keyword evidence="9" id="KW-0735">Signal-anchor</keyword>
<evidence type="ECO:0000256" key="12">
    <source>
        <dbReference type="ARBA" id="ARBA00045097"/>
    </source>
</evidence>
<dbReference type="Gene3D" id="3.90.550.10">
    <property type="entry name" value="Spore Coat Polysaccharide Biosynthesis Protein SpsA, Chain A"/>
    <property type="match status" value="1"/>
</dbReference>
<organism evidence="14 15">
    <name type="scientific">Candidatus Doudnabacteria bacterium RIFCSPHIGHO2_01_FULL_46_24</name>
    <dbReference type="NCBI Taxonomy" id="1817825"/>
    <lineage>
        <taxon>Bacteria</taxon>
        <taxon>Candidatus Doudnaibacteriota</taxon>
    </lineage>
</organism>
<evidence type="ECO:0000256" key="6">
    <source>
        <dbReference type="ARBA" id="ARBA00022679"/>
    </source>
</evidence>
<dbReference type="EC" id="2.4.1.117" evidence="4"/>
<dbReference type="EMBL" id="MFEL01000010">
    <property type="protein sequence ID" value="OGE81252.1"/>
    <property type="molecule type" value="Genomic_DNA"/>
</dbReference>